<dbReference type="PANTHER" id="PTHR23028:SF53">
    <property type="entry name" value="ACYL_TRANSF_3 DOMAIN-CONTAINING PROTEIN"/>
    <property type="match status" value="1"/>
</dbReference>
<dbReference type="Proteomes" id="UP000295182">
    <property type="component" value="Unassembled WGS sequence"/>
</dbReference>
<reference evidence="4 5" key="1">
    <citation type="submission" date="2019-03" db="EMBL/GenBank/DDBJ databases">
        <title>Genomic Encyclopedia of Type Strains, Phase IV (KMG-IV): sequencing the most valuable type-strain genomes for metagenomic binning, comparative biology and taxonomic classification.</title>
        <authorList>
            <person name="Goeker M."/>
        </authorList>
    </citation>
    <scope>NUCLEOTIDE SEQUENCE [LARGE SCALE GENOMIC DNA]</scope>
    <source>
        <strain evidence="4 5">DSM 1837</strain>
    </source>
</reference>
<feature type="transmembrane region" description="Helical" evidence="1">
    <location>
        <begin position="30"/>
        <end position="53"/>
    </location>
</feature>
<gene>
    <name evidence="4" type="ORF">EV674_10372</name>
</gene>
<feature type="transmembrane region" description="Helical" evidence="1">
    <location>
        <begin position="74"/>
        <end position="97"/>
    </location>
</feature>
<feature type="transmembrane region" description="Helical" evidence="1">
    <location>
        <begin position="169"/>
        <end position="188"/>
    </location>
</feature>
<dbReference type="InterPro" id="IPR050879">
    <property type="entry name" value="Acyltransferase_3"/>
</dbReference>
<feature type="domain" description="Acyltransferase 3" evidence="2">
    <location>
        <begin position="6"/>
        <end position="337"/>
    </location>
</feature>
<feature type="domain" description="SGNH" evidence="3">
    <location>
        <begin position="438"/>
        <end position="675"/>
    </location>
</feature>
<evidence type="ECO:0000313" key="5">
    <source>
        <dbReference type="Proteomes" id="UP000295182"/>
    </source>
</evidence>
<feature type="transmembrane region" description="Helical" evidence="1">
    <location>
        <begin position="146"/>
        <end position="162"/>
    </location>
</feature>
<evidence type="ECO:0000259" key="2">
    <source>
        <dbReference type="Pfam" id="PF01757"/>
    </source>
</evidence>
<keyword evidence="1" id="KW-1133">Transmembrane helix</keyword>
<keyword evidence="5" id="KW-1185">Reference proteome</keyword>
<name>A0A4R2NFA8_9BURK</name>
<dbReference type="InterPro" id="IPR002656">
    <property type="entry name" value="Acyl_transf_3_dom"/>
</dbReference>
<protein>
    <submittedName>
        <fullName evidence="4">Peptidoglycan/LPS O-acetylase OafA/YrhL</fullName>
    </submittedName>
</protein>
<feature type="transmembrane region" description="Helical" evidence="1">
    <location>
        <begin position="255"/>
        <end position="275"/>
    </location>
</feature>
<dbReference type="GO" id="GO:0016747">
    <property type="term" value="F:acyltransferase activity, transferring groups other than amino-acyl groups"/>
    <property type="evidence" value="ECO:0007669"/>
    <property type="project" value="InterPro"/>
</dbReference>
<keyword evidence="1" id="KW-0812">Transmembrane</keyword>
<sequence>MHSYLPYVDGLRALAVLAVLVYHLEPTWLAGGFAGVDIFFVISGFIVSVSVGARPASGLLRFAGFFYARRMVRILPALVVCLLVTTLATAVLVPPAWLSDGIARTGLAAFFGLSNWVLEQSGRDYFSPAAEFNPFTHTWSLGVEEQFYFVFPLVFFLWSLGGTRRLRSAWMFAFLLLASLGYSAWLGSVDRSGAFYQMASRFWQLAAGVVLYQWMALRSQSGVAPSAHAVPKALAAWASLGLVVYGLLTSQPQNYAFPGALPAVLGTLGLLGCLYGASPSQPLVRLLTWRPIVWVGRISYSLYLWHWPVYVLLRWTVGLDGPETRTAAVVLSFVLATLSWRFVETPLRQWHLPRQAPRRAVVAAGLVCVLLGAGLASLIEQQQPRLSISTVVHNASDWYPHGADTDALAPGCTVQARQQALEYGYFVVYERFGCAAVKGGAPRVFAIGDSHAMGYAPLFKAYVLRTGAPVFVYANGGCPFVGLRPHLESAPHCSQSQTAALADLRTRLAPGDVLLLASLRLPRFSDQWVRFDEQQVYEAMFSAQAMRERIGAQEAAVAALAPLAARGARIVLEGPKPLFRAPPYRCAETYNQRNAICQPGMSMERELLERYRMPVLEVFKNIASRLPQVSVWDPFAVLCPVGQDRCEAFVKGRPLFFDADHLSNHGNAYLLPSFLQAMTTPRSVP</sequence>
<comment type="caution">
    <text evidence="4">The sequence shown here is derived from an EMBL/GenBank/DDBJ whole genome shotgun (WGS) entry which is preliminary data.</text>
</comment>
<dbReference type="PANTHER" id="PTHR23028">
    <property type="entry name" value="ACETYLTRANSFERASE"/>
    <property type="match status" value="1"/>
</dbReference>
<evidence type="ECO:0000256" key="1">
    <source>
        <dbReference type="SAM" id="Phobius"/>
    </source>
</evidence>
<proteinExistence type="predicted"/>
<keyword evidence="1" id="KW-0472">Membrane</keyword>
<dbReference type="GO" id="GO:0016020">
    <property type="term" value="C:membrane"/>
    <property type="evidence" value="ECO:0007669"/>
    <property type="project" value="TreeGrafter"/>
</dbReference>
<dbReference type="GO" id="GO:0009103">
    <property type="term" value="P:lipopolysaccharide biosynthetic process"/>
    <property type="evidence" value="ECO:0007669"/>
    <property type="project" value="TreeGrafter"/>
</dbReference>
<dbReference type="Pfam" id="PF01757">
    <property type="entry name" value="Acyl_transf_3"/>
    <property type="match status" value="1"/>
</dbReference>
<feature type="transmembrane region" description="Helical" evidence="1">
    <location>
        <begin position="287"/>
        <end position="306"/>
    </location>
</feature>
<dbReference type="OrthoDB" id="9814807at2"/>
<feature type="transmembrane region" description="Helical" evidence="1">
    <location>
        <begin position="229"/>
        <end position="249"/>
    </location>
</feature>
<dbReference type="RefSeq" id="WP_119012914.1">
    <property type="nucleotide sequence ID" value="NZ_QXNC01000010.1"/>
</dbReference>
<organism evidence="4 5">
    <name type="scientific">Simplicispira metamorpha</name>
    <dbReference type="NCBI Taxonomy" id="80881"/>
    <lineage>
        <taxon>Bacteria</taxon>
        <taxon>Pseudomonadati</taxon>
        <taxon>Pseudomonadota</taxon>
        <taxon>Betaproteobacteria</taxon>
        <taxon>Burkholderiales</taxon>
        <taxon>Comamonadaceae</taxon>
        <taxon>Simplicispira</taxon>
    </lineage>
</organism>
<dbReference type="EMBL" id="SLXH01000003">
    <property type="protein sequence ID" value="TCP19842.1"/>
    <property type="molecule type" value="Genomic_DNA"/>
</dbReference>
<dbReference type="AlphaFoldDB" id="A0A4R2NFA8"/>
<dbReference type="InterPro" id="IPR043968">
    <property type="entry name" value="SGNH"/>
</dbReference>
<dbReference type="Pfam" id="PF19040">
    <property type="entry name" value="SGNH"/>
    <property type="match status" value="1"/>
</dbReference>
<accession>A0A4R2NFA8</accession>
<feature type="transmembrane region" description="Helical" evidence="1">
    <location>
        <begin position="359"/>
        <end position="379"/>
    </location>
</feature>
<evidence type="ECO:0000313" key="4">
    <source>
        <dbReference type="EMBL" id="TCP19842.1"/>
    </source>
</evidence>
<evidence type="ECO:0000259" key="3">
    <source>
        <dbReference type="Pfam" id="PF19040"/>
    </source>
</evidence>